<dbReference type="InterPro" id="IPR004358">
    <property type="entry name" value="Sig_transdc_His_kin-like_C"/>
</dbReference>
<dbReference type="PANTHER" id="PTHR43065:SF46">
    <property type="entry name" value="C4-DICARBOXYLATE TRANSPORT SENSOR PROTEIN DCTB"/>
    <property type="match status" value="1"/>
</dbReference>
<name>A0A9W6NFB5_9PSED</name>
<dbReference type="InterPro" id="IPR003594">
    <property type="entry name" value="HATPase_dom"/>
</dbReference>
<dbReference type="InterPro" id="IPR005467">
    <property type="entry name" value="His_kinase_dom"/>
</dbReference>
<dbReference type="PANTHER" id="PTHR43065">
    <property type="entry name" value="SENSOR HISTIDINE KINASE"/>
    <property type="match status" value="1"/>
</dbReference>
<dbReference type="SUPFAM" id="SSF55874">
    <property type="entry name" value="ATPase domain of HSP90 chaperone/DNA topoisomerase II/histidine kinase"/>
    <property type="match status" value="1"/>
</dbReference>
<dbReference type="Gene3D" id="3.30.565.10">
    <property type="entry name" value="Histidine kinase-like ATPase, C-terminal domain"/>
    <property type="match status" value="1"/>
</dbReference>
<keyword evidence="9" id="KW-0812">Transmembrane</keyword>
<keyword evidence="5" id="KW-0418">Kinase</keyword>
<reference evidence="11" key="1">
    <citation type="journal article" date="2014" name="Int. J. Syst. Evol. Microbiol.">
        <title>Complete genome sequence of Corynebacterium casei LMG S-19264T (=DSM 44701T), isolated from a smear-ripened cheese.</title>
        <authorList>
            <consortium name="US DOE Joint Genome Institute (JGI-PGF)"/>
            <person name="Walter F."/>
            <person name="Albersmeier A."/>
            <person name="Kalinowski J."/>
            <person name="Ruckert C."/>
        </authorList>
    </citation>
    <scope>NUCLEOTIDE SEQUENCE</scope>
    <source>
        <strain evidence="11">VKM B-2935</strain>
    </source>
</reference>
<evidence type="ECO:0000259" key="10">
    <source>
        <dbReference type="PROSITE" id="PS50109"/>
    </source>
</evidence>
<dbReference type="AlphaFoldDB" id="A0A9W6NFB5"/>
<proteinExistence type="predicted"/>
<dbReference type="EMBL" id="BSFN01000003">
    <property type="protein sequence ID" value="GLK88466.1"/>
    <property type="molecule type" value="Genomic_DNA"/>
</dbReference>
<dbReference type="RefSeq" id="WP_271194681.1">
    <property type="nucleotide sequence ID" value="NZ_BSFN01000003.1"/>
</dbReference>
<keyword evidence="9" id="KW-1133">Transmembrane helix</keyword>
<dbReference type="Gene3D" id="1.10.287.130">
    <property type="match status" value="1"/>
</dbReference>
<evidence type="ECO:0000256" key="4">
    <source>
        <dbReference type="ARBA" id="ARBA00022741"/>
    </source>
</evidence>
<evidence type="ECO:0000256" key="6">
    <source>
        <dbReference type="ARBA" id="ARBA00022840"/>
    </source>
</evidence>
<dbReference type="SMART" id="SM00387">
    <property type="entry name" value="HATPase_c"/>
    <property type="match status" value="1"/>
</dbReference>
<evidence type="ECO:0000256" key="5">
    <source>
        <dbReference type="ARBA" id="ARBA00022777"/>
    </source>
</evidence>
<dbReference type="GO" id="GO:0004673">
    <property type="term" value="F:protein histidine kinase activity"/>
    <property type="evidence" value="ECO:0007669"/>
    <property type="project" value="UniProtKB-EC"/>
</dbReference>
<organism evidence="11 12">
    <name type="scientific">Pseudomonas turukhanskensis</name>
    <dbReference type="NCBI Taxonomy" id="1806536"/>
    <lineage>
        <taxon>Bacteria</taxon>
        <taxon>Pseudomonadati</taxon>
        <taxon>Pseudomonadota</taxon>
        <taxon>Gammaproteobacteria</taxon>
        <taxon>Pseudomonadales</taxon>
        <taxon>Pseudomonadaceae</taxon>
        <taxon>Pseudomonas</taxon>
    </lineage>
</organism>
<evidence type="ECO:0000313" key="12">
    <source>
        <dbReference type="Proteomes" id="UP001143328"/>
    </source>
</evidence>
<keyword evidence="6" id="KW-0067">ATP-binding</keyword>
<evidence type="ECO:0000256" key="7">
    <source>
        <dbReference type="ARBA" id="ARBA00023012"/>
    </source>
</evidence>
<comment type="caution">
    <text evidence="11">The sequence shown here is derived from an EMBL/GenBank/DDBJ whole genome shotgun (WGS) entry which is preliminary data.</text>
</comment>
<keyword evidence="12" id="KW-1185">Reference proteome</keyword>
<dbReference type="InterPro" id="IPR036890">
    <property type="entry name" value="HATPase_C_sf"/>
</dbReference>
<sequence length="599" mass="66955">MSFLRRYLSWITIAGVAISLAGVLAFMFLRIDSYDPSRYFSSLALLRQIKQIDSQWEVQVLRSRIGINLDYDSLVDPLNELNKNWRQLEQLTQAAPLRNRDKWQHNTQLYQQALAKKAELIESFKSHNSVLRNSLHFLPTAEDDVQNLISDQRSSMVLDNTSSYVFDVLLGTMEFVQVSTDDKAAEVTIGLEKLEEQKAHLDPDTADALDIFNQHVHTVLREQKVVDGVLNAIAAVSVANRLDGLIELLSQEQLMSAEQDRLHHQYLLVFSGVLAALLLYLGVRLARSYGEINRVNRALHNANDELEARVVERTRELQRAQSELVGSARQAGMAEIATNVLHNVGNVLNSVNISADLVARKVRTSKSAGLSKAVAMLQEHQHDLGHFITQDEKGKLLPGYFAQVCEALNAERESITRELELLNKSVNHIKEIVTTQQSYAGPSSIVEPLMMAELMEDALRMQAGSLVRHQVEVIRDYGPIAELWLDKHRLLLILVNLISNAKQAMNAREGGPRTLTLSIREDGERLTIRVRDTGEGIDPQHMTRIFSHGFTTRAEGHGFGLHSCALAAIEMDGTLRVESEGVGSGACFVLEIPIKSKGQ</sequence>
<evidence type="ECO:0000256" key="1">
    <source>
        <dbReference type="ARBA" id="ARBA00000085"/>
    </source>
</evidence>
<feature type="coiled-coil region" evidence="8">
    <location>
        <begin position="296"/>
        <end position="323"/>
    </location>
</feature>
<dbReference type="PROSITE" id="PS50109">
    <property type="entry name" value="HIS_KIN"/>
    <property type="match status" value="1"/>
</dbReference>
<dbReference type="EC" id="2.7.13.3" evidence="2"/>
<keyword evidence="9" id="KW-0472">Membrane</keyword>
<evidence type="ECO:0000256" key="8">
    <source>
        <dbReference type="SAM" id="Coils"/>
    </source>
</evidence>
<dbReference type="InterPro" id="IPR045812">
    <property type="entry name" value="DAHL"/>
</dbReference>
<keyword evidence="8" id="KW-0175">Coiled coil</keyword>
<evidence type="ECO:0000256" key="3">
    <source>
        <dbReference type="ARBA" id="ARBA00022679"/>
    </source>
</evidence>
<feature type="domain" description="Histidine kinase" evidence="10">
    <location>
        <begin position="413"/>
        <end position="596"/>
    </location>
</feature>
<dbReference type="Proteomes" id="UP001143328">
    <property type="component" value="Unassembled WGS sequence"/>
</dbReference>
<dbReference type="GO" id="GO:0000160">
    <property type="term" value="P:phosphorelay signal transduction system"/>
    <property type="evidence" value="ECO:0007669"/>
    <property type="project" value="UniProtKB-KW"/>
</dbReference>
<comment type="catalytic activity">
    <reaction evidence="1">
        <text>ATP + protein L-histidine = ADP + protein N-phospho-L-histidine.</text>
        <dbReference type="EC" id="2.7.13.3"/>
    </reaction>
</comment>
<dbReference type="Pfam" id="PF19443">
    <property type="entry name" value="DAHL"/>
    <property type="match status" value="1"/>
</dbReference>
<dbReference type="Pfam" id="PF02518">
    <property type="entry name" value="HATPase_c"/>
    <property type="match status" value="1"/>
</dbReference>
<dbReference type="PRINTS" id="PR00344">
    <property type="entry name" value="BCTRLSENSOR"/>
</dbReference>
<gene>
    <name evidence="11" type="ORF">GCM10017655_15280</name>
</gene>
<accession>A0A9W6NFB5</accession>
<keyword evidence="4" id="KW-0547">Nucleotide-binding</keyword>
<evidence type="ECO:0000313" key="11">
    <source>
        <dbReference type="EMBL" id="GLK88466.1"/>
    </source>
</evidence>
<protein>
    <recommendedName>
        <fullName evidence="2">histidine kinase</fullName>
        <ecNumber evidence="2">2.7.13.3</ecNumber>
    </recommendedName>
</protein>
<evidence type="ECO:0000256" key="9">
    <source>
        <dbReference type="SAM" id="Phobius"/>
    </source>
</evidence>
<evidence type="ECO:0000256" key="2">
    <source>
        <dbReference type="ARBA" id="ARBA00012438"/>
    </source>
</evidence>
<dbReference type="GO" id="GO:0005524">
    <property type="term" value="F:ATP binding"/>
    <property type="evidence" value="ECO:0007669"/>
    <property type="project" value="UniProtKB-KW"/>
</dbReference>
<keyword evidence="7" id="KW-0902">Two-component regulatory system</keyword>
<feature type="transmembrane region" description="Helical" evidence="9">
    <location>
        <begin position="7"/>
        <end position="29"/>
    </location>
</feature>
<reference evidence="11" key="2">
    <citation type="submission" date="2023-01" db="EMBL/GenBank/DDBJ databases">
        <authorList>
            <person name="Sun Q."/>
            <person name="Evtushenko L."/>
        </authorList>
    </citation>
    <scope>NUCLEOTIDE SEQUENCE</scope>
    <source>
        <strain evidence="11">VKM B-2935</strain>
    </source>
</reference>
<keyword evidence="3" id="KW-0808">Transferase</keyword>